<keyword evidence="5" id="KW-0539">Nucleus</keyword>
<proteinExistence type="inferred from homology"/>
<keyword evidence="4" id="KW-0067">ATP-binding</keyword>
<dbReference type="Gene3D" id="1.20.58.870">
    <property type="match status" value="1"/>
</dbReference>
<feature type="region of interest" description="Disordered" evidence="6">
    <location>
        <begin position="1"/>
        <end position="25"/>
    </location>
</feature>
<feature type="region of interest" description="Disordered" evidence="6">
    <location>
        <begin position="276"/>
        <end position="305"/>
    </location>
</feature>
<dbReference type="InterPro" id="IPR041024">
    <property type="entry name" value="Mcm6_C"/>
</dbReference>
<comment type="subcellular location">
    <subcellularLocation>
        <location evidence="1">Nucleus</location>
    </subcellularLocation>
</comment>
<dbReference type="Pfam" id="PF18263">
    <property type="entry name" value="WHD_MCM6"/>
    <property type="match status" value="1"/>
</dbReference>
<keyword evidence="4" id="KW-0378">Hydrolase</keyword>
<keyword evidence="4" id="KW-0347">Helicase</keyword>
<keyword evidence="4" id="KW-0547">Nucleotide-binding</keyword>
<protein>
    <recommendedName>
        <fullName evidence="7">Mcm6 C-terminal winged-helix domain-containing protein</fullName>
    </recommendedName>
</protein>
<organism evidence="8 9">
    <name type="scientific">Prorocentrum cordatum</name>
    <dbReference type="NCBI Taxonomy" id="2364126"/>
    <lineage>
        <taxon>Eukaryota</taxon>
        <taxon>Sar</taxon>
        <taxon>Alveolata</taxon>
        <taxon>Dinophyceae</taxon>
        <taxon>Prorocentrales</taxon>
        <taxon>Prorocentraceae</taxon>
        <taxon>Prorocentrum</taxon>
    </lineage>
</organism>
<name>A0ABN9VAN5_9DINO</name>
<sequence>MSSTTGAPGHVVSDRRSRAQARRRRRDLRVFHRGLQHGLAAALLPPPGFDDEQVPKVETPAAIKENANEETRTVDKLDEVPYVVEEPFVQLQVVKQVPQAETQDAFQENAKEEIRTVESGKHVATPEVHTADKFVEVPHVADGPFAQSQVVKQVPMTEVQAITKDIEMDVEETPVEAPQVQISKVVKETAKVDEAVGDSVEVISHLLIRYLEQQSATDVEVQEIDLIIWYMEHIEDSIQTEDQLLEHQFLVQAIIETLLAESRIIEVRPALDPLRPEDRVFRSRPPSSPPSSSSYGPEIRYGHRA</sequence>
<comment type="similarity">
    <text evidence="2">Belongs to the MCM family.</text>
</comment>
<keyword evidence="3" id="KW-0235">DNA replication</keyword>
<dbReference type="EMBL" id="CAUYUJ010016919">
    <property type="protein sequence ID" value="CAK0870055.1"/>
    <property type="molecule type" value="Genomic_DNA"/>
</dbReference>
<dbReference type="Proteomes" id="UP001189429">
    <property type="component" value="Unassembled WGS sequence"/>
</dbReference>
<accession>A0ABN9VAN5</accession>
<evidence type="ECO:0000256" key="3">
    <source>
        <dbReference type="ARBA" id="ARBA00022705"/>
    </source>
</evidence>
<reference evidence="8" key="1">
    <citation type="submission" date="2023-10" db="EMBL/GenBank/DDBJ databases">
        <authorList>
            <person name="Chen Y."/>
            <person name="Shah S."/>
            <person name="Dougan E. K."/>
            <person name="Thang M."/>
            <person name="Chan C."/>
        </authorList>
    </citation>
    <scope>NUCLEOTIDE SEQUENCE [LARGE SCALE GENOMIC DNA]</scope>
</reference>
<keyword evidence="9" id="KW-1185">Reference proteome</keyword>
<evidence type="ECO:0000259" key="7">
    <source>
        <dbReference type="Pfam" id="PF18263"/>
    </source>
</evidence>
<evidence type="ECO:0000256" key="6">
    <source>
        <dbReference type="SAM" id="MobiDB-lite"/>
    </source>
</evidence>
<evidence type="ECO:0000313" key="9">
    <source>
        <dbReference type="Proteomes" id="UP001189429"/>
    </source>
</evidence>
<gene>
    <name evidence="8" type="ORF">PCOR1329_LOCUS56260</name>
</gene>
<comment type="caution">
    <text evidence="8">The sequence shown here is derived from an EMBL/GenBank/DDBJ whole genome shotgun (WGS) entry which is preliminary data.</text>
</comment>
<evidence type="ECO:0000256" key="5">
    <source>
        <dbReference type="ARBA" id="ARBA00023242"/>
    </source>
</evidence>
<evidence type="ECO:0000256" key="4">
    <source>
        <dbReference type="ARBA" id="ARBA00022806"/>
    </source>
</evidence>
<feature type="domain" description="Mcm6 C-terminal winged-helix" evidence="7">
    <location>
        <begin position="203"/>
        <end position="269"/>
    </location>
</feature>
<evidence type="ECO:0000256" key="1">
    <source>
        <dbReference type="ARBA" id="ARBA00004123"/>
    </source>
</evidence>
<evidence type="ECO:0000256" key="2">
    <source>
        <dbReference type="ARBA" id="ARBA00008010"/>
    </source>
</evidence>
<evidence type="ECO:0000313" key="8">
    <source>
        <dbReference type="EMBL" id="CAK0870055.1"/>
    </source>
</evidence>